<feature type="domain" description="LysM" evidence="5">
    <location>
        <begin position="170"/>
        <end position="218"/>
    </location>
</feature>
<dbReference type="CDD" id="cd00118">
    <property type="entry name" value="LysM"/>
    <property type="match status" value="1"/>
</dbReference>
<dbReference type="Pfam" id="PF06737">
    <property type="entry name" value="Transglycosylas"/>
    <property type="match status" value="1"/>
</dbReference>
<dbReference type="InterPro" id="IPR036779">
    <property type="entry name" value="LysM_dom_sf"/>
</dbReference>
<evidence type="ECO:0000256" key="3">
    <source>
        <dbReference type="SAM" id="MobiDB-lite"/>
    </source>
</evidence>
<feature type="region of interest" description="Disordered" evidence="3">
    <location>
        <begin position="124"/>
        <end position="174"/>
    </location>
</feature>
<keyword evidence="4" id="KW-0732">Signal</keyword>
<sequence length="219" mass="22420">MGKHRRASKAVRIATVAGVAGAAVAAPILSATSASAASVAVWDRVAQCESSGNWSNHDTGGNGHYGGLQFSQSSWAAAGGLKYASRADYATKDQQIAVAEVLLKMQGPGAWQCAYAGPLTSGGPAPEINTSGSDHAASTQTVKETPAQAPAPKKARKHARPAAPVEQGTGSYTVKSGDTLSDIAADLGVTGGWQKLFQLNEDIVKDANLIFPGQHLKLG</sequence>
<dbReference type="SUPFAM" id="SSF54106">
    <property type="entry name" value="LysM domain"/>
    <property type="match status" value="1"/>
</dbReference>
<name>A0ABT1PGA1_9ACTN</name>
<dbReference type="Pfam" id="PF01476">
    <property type="entry name" value="LysM"/>
    <property type="match status" value="1"/>
</dbReference>
<dbReference type="EMBL" id="JANFNH010000026">
    <property type="protein sequence ID" value="MCQ4044387.1"/>
    <property type="molecule type" value="Genomic_DNA"/>
</dbReference>
<feature type="compositionally biased region" description="Polar residues" evidence="3">
    <location>
        <begin position="128"/>
        <end position="143"/>
    </location>
</feature>
<accession>A0ABT1PGA1</accession>
<evidence type="ECO:0000259" key="5">
    <source>
        <dbReference type="PROSITE" id="PS51782"/>
    </source>
</evidence>
<evidence type="ECO:0000256" key="1">
    <source>
        <dbReference type="ARBA" id="ARBA00010830"/>
    </source>
</evidence>
<dbReference type="Proteomes" id="UP001206206">
    <property type="component" value="Unassembled WGS sequence"/>
</dbReference>
<protein>
    <submittedName>
        <fullName evidence="6">Transglycosylase family protein</fullName>
    </submittedName>
</protein>
<proteinExistence type="inferred from homology"/>
<evidence type="ECO:0000256" key="2">
    <source>
        <dbReference type="ARBA" id="ARBA00022801"/>
    </source>
</evidence>
<organism evidence="6 7">
    <name type="scientific">Streptantibioticus rubrisoli</name>
    <dbReference type="NCBI Taxonomy" id="1387313"/>
    <lineage>
        <taxon>Bacteria</taxon>
        <taxon>Bacillati</taxon>
        <taxon>Actinomycetota</taxon>
        <taxon>Actinomycetes</taxon>
        <taxon>Kitasatosporales</taxon>
        <taxon>Streptomycetaceae</taxon>
        <taxon>Streptantibioticus</taxon>
    </lineage>
</organism>
<dbReference type="InterPro" id="IPR018392">
    <property type="entry name" value="LysM"/>
</dbReference>
<dbReference type="Gene3D" id="3.10.350.10">
    <property type="entry name" value="LysM domain"/>
    <property type="match status" value="1"/>
</dbReference>
<dbReference type="InterPro" id="IPR052196">
    <property type="entry name" value="Bact_Kbp"/>
</dbReference>
<dbReference type="PANTHER" id="PTHR34700">
    <property type="entry name" value="POTASSIUM BINDING PROTEIN KBP"/>
    <property type="match status" value="1"/>
</dbReference>
<feature type="chain" id="PRO_5047490057" evidence="4">
    <location>
        <begin position="37"/>
        <end position="219"/>
    </location>
</feature>
<dbReference type="SMART" id="SM00257">
    <property type="entry name" value="LysM"/>
    <property type="match status" value="1"/>
</dbReference>
<comment type="similarity">
    <text evidence="1">Belongs to the transglycosylase family. Rpf subfamily.</text>
</comment>
<dbReference type="InterPro" id="IPR023346">
    <property type="entry name" value="Lysozyme-like_dom_sf"/>
</dbReference>
<evidence type="ECO:0000313" key="6">
    <source>
        <dbReference type="EMBL" id="MCQ4044387.1"/>
    </source>
</evidence>
<feature type="signal peptide" evidence="4">
    <location>
        <begin position="1"/>
        <end position="36"/>
    </location>
</feature>
<evidence type="ECO:0000256" key="4">
    <source>
        <dbReference type="SAM" id="SignalP"/>
    </source>
</evidence>
<dbReference type="SUPFAM" id="SSF53955">
    <property type="entry name" value="Lysozyme-like"/>
    <property type="match status" value="1"/>
</dbReference>
<keyword evidence="2" id="KW-0378">Hydrolase</keyword>
<dbReference type="Gene3D" id="1.10.530.10">
    <property type="match status" value="1"/>
</dbReference>
<dbReference type="InterPro" id="IPR010618">
    <property type="entry name" value="RPF"/>
</dbReference>
<evidence type="ECO:0000313" key="7">
    <source>
        <dbReference type="Proteomes" id="UP001206206"/>
    </source>
</evidence>
<keyword evidence="7" id="KW-1185">Reference proteome</keyword>
<dbReference type="PROSITE" id="PS51782">
    <property type="entry name" value="LYSM"/>
    <property type="match status" value="1"/>
</dbReference>
<dbReference type="PANTHER" id="PTHR34700:SF4">
    <property type="entry name" value="PHAGE-LIKE ELEMENT PBSX PROTEIN XKDP"/>
    <property type="match status" value="1"/>
</dbReference>
<reference evidence="6 7" key="1">
    <citation type="submission" date="2022-06" db="EMBL/GenBank/DDBJ databases">
        <title>Draft genome sequence of type strain Streptomyces rubrisoli DSM 42083.</title>
        <authorList>
            <person name="Duangmal K."/>
            <person name="Klaysubun C."/>
        </authorList>
    </citation>
    <scope>NUCLEOTIDE SEQUENCE [LARGE SCALE GENOMIC DNA]</scope>
    <source>
        <strain evidence="6 7">DSM 42083</strain>
    </source>
</reference>
<dbReference type="CDD" id="cd13925">
    <property type="entry name" value="RPF"/>
    <property type="match status" value="1"/>
</dbReference>
<dbReference type="RefSeq" id="WP_255930199.1">
    <property type="nucleotide sequence ID" value="NZ_JANFNH010000026.1"/>
</dbReference>
<gene>
    <name evidence="6" type="ORF">NON19_20725</name>
</gene>
<comment type="caution">
    <text evidence="6">The sequence shown here is derived from an EMBL/GenBank/DDBJ whole genome shotgun (WGS) entry which is preliminary data.</text>
</comment>